<dbReference type="Gene3D" id="3.90.1150.10">
    <property type="entry name" value="Aspartate Aminotransferase, domain 1"/>
    <property type="match status" value="1"/>
</dbReference>
<evidence type="ECO:0000256" key="6">
    <source>
        <dbReference type="ARBA" id="ARBA00023235"/>
    </source>
</evidence>
<dbReference type="InterPro" id="IPR005814">
    <property type="entry name" value="Aminotrans_3"/>
</dbReference>
<comment type="similarity">
    <text evidence="4 8">Belongs to the class-III pyridoxal-phosphate-dependent aminotransferase family. HemL subfamily.</text>
</comment>
<evidence type="ECO:0000256" key="4">
    <source>
        <dbReference type="ARBA" id="ARBA00008981"/>
    </source>
</evidence>
<dbReference type="GO" id="GO:0005737">
    <property type="term" value="C:cytoplasm"/>
    <property type="evidence" value="ECO:0007669"/>
    <property type="project" value="UniProtKB-SubCell"/>
</dbReference>
<dbReference type="GO" id="GO:0006782">
    <property type="term" value="P:protoporphyrinogen IX biosynthetic process"/>
    <property type="evidence" value="ECO:0007669"/>
    <property type="project" value="UniProtKB-UniRule"/>
</dbReference>
<evidence type="ECO:0000256" key="3">
    <source>
        <dbReference type="ARBA" id="ARBA00004819"/>
    </source>
</evidence>
<dbReference type="PANTHER" id="PTHR43713:SF3">
    <property type="entry name" value="GLUTAMATE-1-SEMIALDEHYDE 2,1-AMINOMUTASE 1, CHLOROPLASTIC-RELATED"/>
    <property type="match status" value="1"/>
</dbReference>
<comment type="subunit">
    <text evidence="8">Homodimer.</text>
</comment>
<protein>
    <recommendedName>
        <fullName evidence="8">Glutamate-1-semialdehyde 2,1-aminomutase</fullName>
        <shortName evidence="8">GSA</shortName>
        <ecNumber evidence="8">5.4.3.8</ecNumber>
    </recommendedName>
    <alternativeName>
        <fullName evidence="8">Glutamate-1-semialdehyde aminotransferase</fullName>
        <shortName evidence="8">GSA-AT</shortName>
    </alternativeName>
</protein>
<keyword evidence="8" id="KW-0963">Cytoplasm</keyword>
<evidence type="ECO:0000256" key="5">
    <source>
        <dbReference type="ARBA" id="ARBA00022898"/>
    </source>
</evidence>
<dbReference type="GO" id="GO:0042286">
    <property type="term" value="F:glutamate-1-semialdehyde 2,1-aminomutase activity"/>
    <property type="evidence" value="ECO:0007669"/>
    <property type="project" value="UniProtKB-UniRule"/>
</dbReference>
<dbReference type="EMBL" id="CP158367">
    <property type="protein sequence ID" value="XBX74306.1"/>
    <property type="molecule type" value="Genomic_DNA"/>
</dbReference>
<organism evidence="9">
    <name type="scientific">Proteinivorax tanatarense</name>
    <dbReference type="NCBI Taxonomy" id="1260629"/>
    <lineage>
        <taxon>Bacteria</taxon>
        <taxon>Bacillati</taxon>
        <taxon>Bacillota</taxon>
        <taxon>Clostridia</taxon>
        <taxon>Eubacteriales</taxon>
        <taxon>Proteinivoracaceae</taxon>
        <taxon>Proteinivorax</taxon>
    </lineage>
</organism>
<comment type="pathway">
    <text evidence="3">Porphyrin-containing compound metabolism; protoporphyrin-IX biosynthesis; 5-aminolevulinate from L-glutamyl-tRNA(Glu): step 2/2.</text>
</comment>
<feature type="modified residue" description="N6-(pyridoxal phosphate)lysine" evidence="8">
    <location>
        <position position="267"/>
    </location>
</feature>
<dbReference type="CDD" id="cd00610">
    <property type="entry name" value="OAT_like"/>
    <property type="match status" value="1"/>
</dbReference>
<dbReference type="InterPro" id="IPR015422">
    <property type="entry name" value="PyrdxlP-dep_Trfase_small"/>
</dbReference>
<dbReference type="InterPro" id="IPR049704">
    <property type="entry name" value="Aminotrans_3_PPA_site"/>
</dbReference>
<keyword evidence="5 8" id="KW-0663">Pyridoxal phosphate</keyword>
<sequence>METLSEKMFERSKKVIPGGVNSPARAFSSVKMEPPFIKRGDGTYIFDEEDNRYIDFVGSWGPLILGHCDKDVVDGLHQVIKTGTSFGAPTAIEMKMAELMVDSLPNIDMVRMVNSGTEATMSAVRLAKAYTKRNKIIKFEGNYHGHSEGFLIKAGSGALTHGVPDSLGVPAEIAKHTLTASFNNLESVENIFKANPEEIAAVIVEPVAGNMGVIAMEDDFAKGLRQITDKYGTVLIFDEVMTGFRVGFKGAHELYPDIKPDITCYGKIIGGGLPVGAFGGKQQIMSLLAPIGPVYQAGTLSGNPLAMRAGYETLLKLRNNPQIYDKLDKLALRLEKGIREAAKLSDIDITVNRVGGMISMFFTDKEVKNFEDVSKADNEQFIAYFKEMLNSGVYLPPSQFESLFLNAKMDNEHIDFTIEKARDAFKKLTR</sequence>
<gene>
    <name evidence="8 9" type="primary">hemL</name>
    <name evidence="9" type="ORF">PRVXT_002338</name>
</gene>
<dbReference type="EC" id="5.4.3.8" evidence="8"/>
<dbReference type="AlphaFoldDB" id="A0AAU7VKE1"/>
<reference evidence="9" key="2">
    <citation type="submission" date="2024-06" db="EMBL/GenBank/DDBJ databases">
        <authorList>
            <person name="Petrova K.O."/>
            <person name="Toshchakov S.V."/>
            <person name="Boltjanskaja Y.V."/>
            <person name="Kevbrin V."/>
        </authorList>
    </citation>
    <scope>NUCLEOTIDE SEQUENCE</scope>
    <source>
        <strain evidence="9">Z-910T</strain>
    </source>
</reference>
<dbReference type="Gene3D" id="3.40.640.10">
    <property type="entry name" value="Type I PLP-dependent aspartate aminotransferase-like (Major domain)"/>
    <property type="match status" value="1"/>
</dbReference>
<evidence type="ECO:0000256" key="7">
    <source>
        <dbReference type="ARBA" id="ARBA00023244"/>
    </source>
</evidence>
<evidence type="ECO:0000256" key="2">
    <source>
        <dbReference type="ARBA" id="ARBA00001933"/>
    </source>
</evidence>
<comment type="cofactor">
    <cofactor evidence="2 8">
        <name>pyridoxal 5'-phosphate</name>
        <dbReference type="ChEBI" id="CHEBI:597326"/>
    </cofactor>
</comment>
<dbReference type="PROSITE" id="PS00600">
    <property type="entry name" value="AA_TRANSFER_CLASS_3"/>
    <property type="match status" value="1"/>
</dbReference>
<evidence type="ECO:0000313" key="9">
    <source>
        <dbReference type="EMBL" id="XBX74306.1"/>
    </source>
</evidence>
<name>A0AAU7VKE1_9FIRM</name>
<dbReference type="NCBIfam" id="NF000818">
    <property type="entry name" value="PRK00062.1"/>
    <property type="match status" value="1"/>
</dbReference>
<reference evidence="9" key="1">
    <citation type="journal article" date="2013" name="Extremophiles">
        <title>Proteinivorax tanatarense gen. nov., sp. nov., an anaerobic, haloalkaliphilic, proteolytic bacterium isolated from a decaying algal bloom, and proposal of Proteinivoraceae fam. nov.</title>
        <authorList>
            <person name="Kevbrin V."/>
            <person name="Boltyanskaya Y."/>
            <person name="Zhilina T."/>
            <person name="Kolganova T."/>
            <person name="Lavrentjeva E."/>
            <person name="Kuznetsov B."/>
        </authorList>
    </citation>
    <scope>NUCLEOTIDE SEQUENCE</scope>
    <source>
        <strain evidence="9">Z-910T</strain>
    </source>
</reference>
<dbReference type="RefSeq" id="WP_350343060.1">
    <property type="nucleotide sequence ID" value="NZ_CP158367.1"/>
</dbReference>
<dbReference type="GO" id="GO:0008483">
    <property type="term" value="F:transaminase activity"/>
    <property type="evidence" value="ECO:0007669"/>
    <property type="project" value="InterPro"/>
</dbReference>
<dbReference type="FunFam" id="3.40.640.10:FF:000021">
    <property type="entry name" value="Glutamate-1-semialdehyde 2,1-aminomutase"/>
    <property type="match status" value="1"/>
</dbReference>
<dbReference type="InterPro" id="IPR015421">
    <property type="entry name" value="PyrdxlP-dep_Trfase_major"/>
</dbReference>
<dbReference type="GO" id="GO:0030170">
    <property type="term" value="F:pyridoxal phosphate binding"/>
    <property type="evidence" value="ECO:0007669"/>
    <property type="project" value="InterPro"/>
</dbReference>
<comment type="subcellular location">
    <subcellularLocation>
        <location evidence="8">Cytoplasm</location>
    </subcellularLocation>
</comment>
<comment type="catalytic activity">
    <reaction evidence="1 8">
        <text>(S)-4-amino-5-oxopentanoate = 5-aminolevulinate</text>
        <dbReference type="Rhea" id="RHEA:14265"/>
        <dbReference type="ChEBI" id="CHEBI:57501"/>
        <dbReference type="ChEBI" id="CHEBI:356416"/>
        <dbReference type="EC" id="5.4.3.8"/>
    </reaction>
</comment>
<accession>A0AAU7VKE1</accession>
<dbReference type="HAMAP" id="MF_00375">
    <property type="entry name" value="HemL_aminotrans_3"/>
    <property type="match status" value="1"/>
</dbReference>
<dbReference type="InterPro" id="IPR004639">
    <property type="entry name" value="4pyrrol_synth_GluAld_NH2Trfase"/>
</dbReference>
<dbReference type="Pfam" id="PF00202">
    <property type="entry name" value="Aminotran_3"/>
    <property type="match status" value="1"/>
</dbReference>
<proteinExistence type="inferred from homology"/>
<dbReference type="PANTHER" id="PTHR43713">
    <property type="entry name" value="GLUTAMATE-1-SEMIALDEHYDE 2,1-AMINOMUTASE"/>
    <property type="match status" value="1"/>
</dbReference>
<dbReference type="InterPro" id="IPR015424">
    <property type="entry name" value="PyrdxlP-dep_Trfase"/>
</dbReference>
<keyword evidence="6 8" id="KW-0413">Isomerase</keyword>
<evidence type="ECO:0000256" key="8">
    <source>
        <dbReference type="HAMAP-Rule" id="MF_00375"/>
    </source>
</evidence>
<dbReference type="SUPFAM" id="SSF53383">
    <property type="entry name" value="PLP-dependent transferases"/>
    <property type="match status" value="1"/>
</dbReference>
<keyword evidence="7 8" id="KW-0627">Porphyrin biosynthesis</keyword>
<evidence type="ECO:0000256" key="1">
    <source>
        <dbReference type="ARBA" id="ARBA00001579"/>
    </source>
</evidence>
<dbReference type="NCBIfam" id="TIGR00713">
    <property type="entry name" value="hemL"/>
    <property type="match status" value="1"/>
</dbReference>